<dbReference type="Pfam" id="PF07700">
    <property type="entry name" value="HNOB"/>
    <property type="match status" value="1"/>
</dbReference>
<protein>
    <submittedName>
        <fullName evidence="2">Haem-NO-binding</fullName>
    </submittedName>
</protein>
<sequence>MHGIVNRSIQQFIVDVYGASLWAEIAVLVGAPADGFEALLQYDDTMTLALIETAALRLGRRREAFLEDLGAHLISRETLRRLLRFGGMDYADFLFSLNELQGRAQMALPDLELPSLSLRARADGQFTLEVRAETEGWGAVFTGLLRAMADDYGALVLIEMVSAEPPRQGRPGIERVEITLHEARFASGRRFDLVLPQGVAS</sequence>
<accession>A0A1N7KWL8</accession>
<dbReference type="RefSeq" id="WP_076363937.1">
    <property type="nucleotide sequence ID" value="NZ_FTOM01000002.1"/>
</dbReference>
<reference evidence="3" key="1">
    <citation type="submission" date="2017-01" db="EMBL/GenBank/DDBJ databases">
        <authorList>
            <person name="Varghese N."/>
            <person name="Submissions S."/>
        </authorList>
    </citation>
    <scope>NUCLEOTIDE SEQUENCE [LARGE SCALE GENOMIC DNA]</scope>
    <source>
        <strain evidence="3">DSM 18714</strain>
    </source>
</reference>
<proteinExistence type="predicted"/>
<dbReference type="PANTHER" id="PTHR45655">
    <property type="entry name" value="GUANYLATE CYCLASE SOLUBLE SUBUNIT BETA-2"/>
    <property type="match status" value="1"/>
</dbReference>
<dbReference type="OrthoDB" id="981203at2"/>
<gene>
    <name evidence="2" type="ORF">SAMN05421795_102238</name>
</gene>
<organism evidence="2 3">
    <name type="scientific">Phaeovulum vinaykumarii</name>
    <dbReference type="NCBI Taxonomy" id="407234"/>
    <lineage>
        <taxon>Bacteria</taxon>
        <taxon>Pseudomonadati</taxon>
        <taxon>Pseudomonadota</taxon>
        <taxon>Alphaproteobacteria</taxon>
        <taxon>Rhodobacterales</taxon>
        <taxon>Paracoccaceae</taxon>
        <taxon>Phaeovulum</taxon>
    </lineage>
</organism>
<dbReference type="PANTHER" id="PTHR45655:SF13">
    <property type="entry name" value="SOLUBLE GUANYLATE CYCLASE GCY-32-RELATED"/>
    <property type="match status" value="1"/>
</dbReference>
<evidence type="ECO:0000313" key="3">
    <source>
        <dbReference type="Proteomes" id="UP000186098"/>
    </source>
</evidence>
<dbReference type="Proteomes" id="UP000186098">
    <property type="component" value="Unassembled WGS sequence"/>
</dbReference>
<keyword evidence="3" id="KW-1185">Reference proteome</keyword>
<feature type="domain" description="Heme NO-binding" evidence="1">
    <location>
        <begin position="2"/>
        <end position="158"/>
    </location>
</feature>
<dbReference type="SUPFAM" id="SSF111126">
    <property type="entry name" value="Ligand-binding domain in the NO signalling and Golgi transport"/>
    <property type="match status" value="1"/>
</dbReference>
<dbReference type="EMBL" id="FTOM01000002">
    <property type="protein sequence ID" value="SIS65876.1"/>
    <property type="molecule type" value="Genomic_DNA"/>
</dbReference>
<evidence type="ECO:0000259" key="1">
    <source>
        <dbReference type="Pfam" id="PF07700"/>
    </source>
</evidence>
<dbReference type="InterPro" id="IPR011644">
    <property type="entry name" value="Heme_NO-bd"/>
</dbReference>
<dbReference type="InterPro" id="IPR038158">
    <property type="entry name" value="H-NOX_domain_sf"/>
</dbReference>
<dbReference type="STRING" id="407234.SAMN05421795_102238"/>
<dbReference type="InterPro" id="IPR024096">
    <property type="entry name" value="NO_sig/Golgi_transp_ligand-bd"/>
</dbReference>
<dbReference type="Gene3D" id="3.90.1520.10">
    <property type="entry name" value="H-NOX domain"/>
    <property type="match status" value="1"/>
</dbReference>
<dbReference type="GO" id="GO:0020037">
    <property type="term" value="F:heme binding"/>
    <property type="evidence" value="ECO:0007669"/>
    <property type="project" value="InterPro"/>
</dbReference>
<dbReference type="AlphaFoldDB" id="A0A1N7KWL8"/>
<evidence type="ECO:0000313" key="2">
    <source>
        <dbReference type="EMBL" id="SIS65876.1"/>
    </source>
</evidence>
<name>A0A1N7KWL8_9RHOB</name>